<keyword evidence="1" id="KW-0812">Transmembrane</keyword>
<evidence type="ECO:0000313" key="2">
    <source>
        <dbReference type="EMBL" id="CAF1527524.1"/>
    </source>
</evidence>
<sequence length="65" mass="7810">LLWFKPITERLDENYLLQLQLISVVSCICLRICLFKPYVQTYLDTAFDRVKTLYDQQQLPTKKNK</sequence>
<reference evidence="2" key="1">
    <citation type="submission" date="2021-02" db="EMBL/GenBank/DDBJ databases">
        <authorList>
            <person name="Nowell W R."/>
        </authorList>
    </citation>
    <scope>NUCLEOTIDE SEQUENCE</scope>
</reference>
<feature type="transmembrane region" description="Helical" evidence="1">
    <location>
        <begin position="15"/>
        <end position="34"/>
    </location>
</feature>
<keyword evidence="1" id="KW-0472">Membrane</keyword>
<proteinExistence type="predicted"/>
<comment type="caution">
    <text evidence="2">The sequence shown here is derived from an EMBL/GenBank/DDBJ whole genome shotgun (WGS) entry which is preliminary data.</text>
</comment>
<organism evidence="2 3">
    <name type="scientific">Adineta steineri</name>
    <dbReference type="NCBI Taxonomy" id="433720"/>
    <lineage>
        <taxon>Eukaryota</taxon>
        <taxon>Metazoa</taxon>
        <taxon>Spiralia</taxon>
        <taxon>Gnathifera</taxon>
        <taxon>Rotifera</taxon>
        <taxon>Eurotatoria</taxon>
        <taxon>Bdelloidea</taxon>
        <taxon>Adinetida</taxon>
        <taxon>Adinetidae</taxon>
        <taxon>Adineta</taxon>
    </lineage>
</organism>
<gene>
    <name evidence="2" type="ORF">IZO911_LOCUS46047</name>
</gene>
<dbReference type="AlphaFoldDB" id="A0A815V8X6"/>
<accession>A0A815V8X6</accession>
<protein>
    <submittedName>
        <fullName evidence="2">Uncharacterized protein</fullName>
    </submittedName>
</protein>
<feature type="non-terminal residue" evidence="2">
    <location>
        <position position="1"/>
    </location>
</feature>
<evidence type="ECO:0000313" key="3">
    <source>
        <dbReference type="Proteomes" id="UP000663860"/>
    </source>
</evidence>
<name>A0A815V8X6_9BILA</name>
<dbReference type="Proteomes" id="UP000663860">
    <property type="component" value="Unassembled WGS sequence"/>
</dbReference>
<dbReference type="EMBL" id="CAJNOE010007364">
    <property type="protein sequence ID" value="CAF1527524.1"/>
    <property type="molecule type" value="Genomic_DNA"/>
</dbReference>
<evidence type="ECO:0000256" key="1">
    <source>
        <dbReference type="SAM" id="Phobius"/>
    </source>
</evidence>
<keyword evidence="1" id="KW-1133">Transmembrane helix</keyword>